<reference evidence="1 2" key="1">
    <citation type="submission" date="2016-10" db="EMBL/GenBank/DDBJ databases">
        <authorList>
            <person name="de Groot N.N."/>
        </authorList>
    </citation>
    <scope>NUCLEOTIDE SEQUENCE [LARGE SCALE GENOMIC DNA]</scope>
    <source>
        <strain evidence="2">L7-484,KACC 16230,DSM 25025</strain>
    </source>
</reference>
<proteinExistence type="predicted"/>
<dbReference type="AlphaFoldDB" id="A0A1H0H0D5"/>
<keyword evidence="2" id="KW-1185">Reference proteome</keyword>
<dbReference type="EMBL" id="FNIT01000003">
    <property type="protein sequence ID" value="SDO12391.1"/>
    <property type="molecule type" value="Genomic_DNA"/>
</dbReference>
<gene>
    <name evidence="1" type="ORF">SAMN05192530_103444</name>
</gene>
<protein>
    <submittedName>
        <fullName evidence="1">Uncharacterized protein</fullName>
    </submittedName>
</protein>
<name>A0A1H0H0D5_9HYPH</name>
<sequence>MLPSQDARIGQSLEEGRPHAAGAFTKAFERLNLLHRIAPRAPVERVRLQVLISRVLPAQTPSQAAVLTRRGRPNDPLTQELREAGKRSASLGSWPETVELDGLAAEIDRLESDPTLSAILDIRAALRELIPQQQNVEIRRWMTMALTPGDPIISNTGDVIV</sequence>
<evidence type="ECO:0000313" key="2">
    <source>
        <dbReference type="Proteomes" id="UP000198793"/>
    </source>
</evidence>
<organism evidence="1 2">
    <name type="scientific">Aureimonas jatrophae</name>
    <dbReference type="NCBI Taxonomy" id="1166073"/>
    <lineage>
        <taxon>Bacteria</taxon>
        <taxon>Pseudomonadati</taxon>
        <taxon>Pseudomonadota</taxon>
        <taxon>Alphaproteobacteria</taxon>
        <taxon>Hyphomicrobiales</taxon>
        <taxon>Aurantimonadaceae</taxon>
        <taxon>Aureimonas</taxon>
    </lineage>
</organism>
<accession>A0A1H0H0D5</accession>
<dbReference type="STRING" id="1166073.SAMN05192530_103444"/>
<evidence type="ECO:0000313" key="1">
    <source>
        <dbReference type="EMBL" id="SDO12391.1"/>
    </source>
</evidence>
<dbReference type="Proteomes" id="UP000198793">
    <property type="component" value="Unassembled WGS sequence"/>
</dbReference>